<accession>A0ABZ2C736</accession>
<reference evidence="1 2" key="1">
    <citation type="journal article" date="2024" name="Environ. Microbiol.">
        <title>Novel evolutionary insights on the interactions of the Holosporales (Alphaproteobacteria) with eukaryotic hosts from comparative genomics.</title>
        <authorList>
            <person name="Giovannini M."/>
            <person name="Petroni G."/>
            <person name="Castelli M."/>
        </authorList>
    </citation>
    <scope>NUCLEOTIDE SEQUENCE [LARGE SCALE GENOMIC DNA]</scope>
    <source>
        <strain evidence="1 2">US_Bl 15I1</strain>
    </source>
</reference>
<gene>
    <name evidence="1" type="ORF">Bealeia1_00857</name>
</gene>
<organism evidence="1 2">
    <name type="scientific">Candidatus Bealeia paramacronuclearis</name>
    <dbReference type="NCBI Taxonomy" id="1921001"/>
    <lineage>
        <taxon>Bacteria</taxon>
        <taxon>Pseudomonadati</taxon>
        <taxon>Pseudomonadota</taxon>
        <taxon>Alphaproteobacteria</taxon>
        <taxon>Holosporales</taxon>
        <taxon>Holosporaceae</taxon>
        <taxon>Candidatus Bealeia</taxon>
    </lineage>
</organism>
<dbReference type="EMBL" id="CP133270">
    <property type="protein sequence ID" value="WVX66674.1"/>
    <property type="molecule type" value="Genomic_DNA"/>
</dbReference>
<sequence>MLRIVTSTFLSMLLIEIPSLFGNPTENDTENTSSSKIRKISELDARDLEVVEPKKIKVDASFLSPKKRRNQFTCASPTSLKTPEGALKKHFLGVRKEVAKNKNNRKFIFDKENLNGSIFQMQKEVQGLIKTPEDLKVVYQEKFSSNHFTHFGVFQDVPYYLDMRLMDPQQIVIAKKNGITIFETNLERMEKGTAPFTYKVTPIVERFLNEPIVVGNPDLPWGVDYHAMLMKEQSRKRLDIHHLLKTMEDGIIPLPSDFHHGTDVGIVVKGDQVLASNISRKDAKKEGLLKEGSYYGDCLHPDFGKSKIDRKVFAKWRSDFWKYIAELIKAEKAQGTFDLNPEIVPVIKIFDKVPL</sequence>
<keyword evidence="2" id="KW-1185">Reference proteome</keyword>
<evidence type="ECO:0000313" key="1">
    <source>
        <dbReference type="EMBL" id="WVX66674.1"/>
    </source>
</evidence>
<proteinExistence type="predicted"/>
<name>A0ABZ2C736_9PROT</name>
<dbReference type="Proteomes" id="UP001330434">
    <property type="component" value="Chromosome"/>
</dbReference>
<protein>
    <submittedName>
        <fullName evidence="1">LHH super family</fullName>
    </submittedName>
</protein>
<dbReference type="RefSeq" id="WP_331255518.1">
    <property type="nucleotide sequence ID" value="NZ_CP133270.1"/>
</dbReference>
<evidence type="ECO:0000313" key="2">
    <source>
        <dbReference type="Proteomes" id="UP001330434"/>
    </source>
</evidence>